<dbReference type="EC" id="2.1.2.2" evidence="6"/>
<dbReference type="Pfam" id="PF00551">
    <property type="entry name" value="Formyl_trans_N"/>
    <property type="match status" value="1"/>
</dbReference>
<comment type="similarity">
    <text evidence="4 6">Belongs to the GART family.</text>
</comment>
<name>A0ABS7DER9_9BACL</name>
<gene>
    <name evidence="6 8" type="primary">purN</name>
    <name evidence="8" type="ORF">K0T92_23305</name>
</gene>
<evidence type="ECO:0000313" key="9">
    <source>
        <dbReference type="Proteomes" id="UP000812277"/>
    </source>
</evidence>
<keyword evidence="3 6" id="KW-0658">Purine biosynthesis</keyword>
<comment type="pathway">
    <text evidence="1 6">Purine metabolism; IMP biosynthesis via de novo pathway; N(2)-formyl-N(1)-(5-phospho-D-ribosyl)glycinamide from N(1)-(5-phospho-D-ribosyl)glycinamide (10-formyl THF route): step 1/1.</text>
</comment>
<dbReference type="InterPro" id="IPR004607">
    <property type="entry name" value="GART"/>
</dbReference>
<feature type="active site" description="Proton donor" evidence="6">
    <location>
        <position position="108"/>
    </location>
</feature>
<evidence type="ECO:0000256" key="6">
    <source>
        <dbReference type="HAMAP-Rule" id="MF_01930"/>
    </source>
</evidence>
<dbReference type="InterPro" id="IPR002376">
    <property type="entry name" value="Formyl_transf_N"/>
</dbReference>
<organism evidence="8 9">
    <name type="scientific">Paenibacillus oenotherae</name>
    <dbReference type="NCBI Taxonomy" id="1435645"/>
    <lineage>
        <taxon>Bacteria</taxon>
        <taxon>Bacillati</taxon>
        <taxon>Bacillota</taxon>
        <taxon>Bacilli</taxon>
        <taxon>Bacillales</taxon>
        <taxon>Paenibacillaceae</taxon>
        <taxon>Paenibacillus</taxon>
    </lineage>
</organism>
<proteinExistence type="inferred from homology"/>
<evidence type="ECO:0000313" key="8">
    <source>
        <dbReference type="EMBL" id="MBW7477653.1"/>
    </source>
</evidence>
<reference evidence="8 9" key="1">
    <citation type="submission" date="2021-07" db="EMBL/GenBank/DDBJ databases">
        <title>Paenibacillus radiodurans sp. nov., isolated from the southeastern edge of Tengger Desert.</title>
        <authorList>
            <person name="Zhang G."/>
        </authorList>
    </citation>
    <scope>NUCLEOTIDE SEQUENCE [LARGE SCALE GENOMIC DNA]</scope>
    <source>
        <strain evidence="8 9">DT7-4</strain>
    </source>
</reference>
<keyword evidence="2 6" id="KW-0808">Transferase</keyword>
<protein>
    <recommendedName>
        <fullName evidence="6">Phosphoribosylglycinamide formyltransferase</fullName>
        <ecNumber evidence="6">2.1.2.2</ecNumber>
    </recommendedName>
    <alternativeName>
        <fullName evidence="6">5'-phosphoribosylglycinamide transformylase</fullName>
    </alternativeName>
    <alternativeName>
        <fullName evidence="6">GAR transformylase</fullName>
        <shortName evidence="6">GART</shortName>
    </alternativeName>
</protein>
<evidence type="ECO:0000256" key="2">
    <source>
        <dbReference type="ARBA" id="ARBA00022679"/>
    </source>
</evidence>
<comment type="caution">
    <text evidence="6">Lacks conserved residue(s) required for the propagation of feature annotation.</text>
</comment>
<dbReference type="PANTHER" id="PTHR43369:SF2">
    <property type="entry name" value="PHOSPHORIBOSYLGLYCINAMIDE FORMYLTRANSFERASE"/>
    <property type="match status" value="1"/>
</dbReference>
<dbReference type="PANTHER" id="PTHR43369">
    <property type="entry name" value="PHOSPHORIBOSYLGLYCINAMIDE FORMYLTRANSFERASE"/>
    <property type="match status" value="1"/>
</dbReference>
<evidence type="ECO:0000259" key="7">
    <source>
        <dbReference type="Pfam" id="PF00551"/>
    </source>
</evidence>
<evidence type="ECO:0000256" key="1">
    <source>
        <dbReference type="ARBA" id="ARBA00005054"/>
    </source>
</evidence>
<dbReference type="CDD" id="cd08645">
    <property type="entry name" value="FMT_core_GART"/>
    <property type="match status" value="1"/>
</dbReference>
<comment type="function">
    <text evidence="6">Catalyzes the transfer of a formyl group from 10-formyltetrahydrofolate to 5-phospho-ribosyl-glycinamide (GAR), producing 5-phospho-ribosyl-N-formylglycinamide (FGAR) and tetrahydrofolate.</text>
</comment>
<sequence length="204" mass="21884">MKLGFLASHGGSNARAIIEAYKAGRLLAEPTVVISNNSNSPALAYAREEGLPHYHLSSVKYADPGDLDHAILGTLLKHGVNIVILAGYMKKIGPLMLGEYSNRILNIHPSLLPKHGGKNMFGKAVHASVLESGDTTTGVTIHLVNEEYDQGPILAQFPVPVHPSDDVDTLAARVLEQEHLSYAETINRIAQGELKLNLGNPGQS</sequence>
<feature type="domain" description="Formyl transferase N-terminal" evidence="7">
    <location>
        <begin position="1"/>
        <end position="185"/>
    </location>
</feature>
<feature type="binding site" evidence="6">
    <location>
        <position position="106"/>
    </location>
    <ligand>
        <name>(6R)-10-formyltetrahydrofolate</name>
        <dbReference type="ChEBI" id="CHEBI:195366"/>
    </ligand>
</feature>
<keyword evidence="9" id="KW-1185">Reference proteome</keyword>
<dbReference type="NCBIfam" id="TIGR00639">
    <property type="entry name" value="PurN"/>
    <property type="match status" value="1"/>
</dbReference>
<feature type="site" description="Raises pKa of active site His" evidence="6">
    <location>
        <position position="149"/>
    </location>
</feature>
<accession>A0ABS7DER9</accession>
<comment type="caution">
    <text evidence="8">The sequence shown here is derived from an EMBL/GenBank/DDBJ whole genome shotgun (WGS) entry which is preliminary data.</text>
</comment>
<dbReference type="HAMAP" id="MF_01930">
    <property type="entry name" value="PurN"/>
    <property type="match status" value="1"/>
</dbReference>
<dbReference type="GO" id="GO:0004644">
    <property type="term" value="F:phosphoribosylglycinamide formyltransferase activity"/>
    <property type="evidence" value="ECO:0007669"/>
    <property type="project" value="UniProtKB-EC"/>
</dbReference>
<dbReference type="InterPro" id="IPR001555">
    <property type="entry name" value="GART_AS"/>
</dbReference>
<evidence type="ECO:0000256" key="4">
    <source>
        <dbReference type="ARBA" id="ARBA00038440"/>
    </source>
</evidence>
<evidence type="ECO:0000256" key="3">
    <source>
        <dbReference type="ARBA" id="ARBA00022755"/>
    </source>
</evidence>
<dbReference type="SUPFAM" id="SSF53328">
    <property type="entry name" value="Formyltransferase"/>
    <property type="match status" value="1"/>
</dbReference>
<evidence type="ECO:0000256" key="5">
    <source>
        <dbReference type="ARBA" id="ARBA00047664"/>
    </source>
</evidence>
<dbReference type="PROSITE" id="PS00373">
    <property type="entry name" value="GART"/>
    <property type="match status" value="1"/>
</dbReference>
<feature type="binding site" evidence="6">
    <location>
        <begin position="11"/>
        <end position="13"/>
    </location>
    <ligand>
        <name>N(1)-(5-phospho-beta-D-ribosyl)glycinamide</name>
        <dbReference type="ChEBI" id="CHEBI:143788"/>
    </ligand>
</feature>
<comment type="catalytic activity">
    <reaction evidence="5 6">
        <text>N(1)-(5-phospho-beta-D-ribosyl)glycinamide + (6R)-10-formyltetrahydrofolate = N(2)-formyl-N(1)-(5-phospho-beta-D-ribosyl)glycinamide + (6S)-5,6,7,8-tetrahydrofolate + H(+)</text>
        <dbReference type="Rhea" id="RHEA:15053"/>
        <dbReference type="ChEBI" id="CHEBI:15378"/>
        <dbReference type="ChEBI" id="CHEBI:57453"/>
        <dbReference type="ChEBI" id="CHEBI:143788"/>
        <dbReference type="ChEBI" id="CHEBI:147286"/>
        <dbReference type="ChEBI" id="CHEBI:195366"/>
        <dbReference type="EC" id="2.1.2.2"/>
    </reaction>
</comment>
<dbReference type="EMBL" id="JAHZIJ010000028">
    <property type="protein sequence ID" value="MBW7477653.1"/>
    <property type="molecule type" value="Genomic_DNA"/>
</dbReference>
<dbReference type="InterPro" id="IPR036477">
    <property type="entry name" value="Formyl_transf_N_sf"/>
</dbReference>
<dbReference type="Proteomes" id="UP000812277">
    <property type="component" value="Unassembled WGS sequence"/>
</dbReference>
<dbReference type="Gene3D" id="3.40.50.170">
    <property type="entry name" value="Formyl transferase, N-terminal domain"/>
    <property type="match status" value="1"/>
</dbReference>